<sequence>MAFRFDLDASLLKPVQVGDTLAANRIFMAPLTRSRAQRDATPSELAARYYAQRAAAGIIVSEATAVSADANGAYLNTPGIYTDRHQDAWRAVADAVHAARGRMFLQLWHVGRMGHPDISGRVPVAPSAVAADLAARTPEGPKPLPVPRALRTPEIATIVDDFRRAARRAIDAGMDGVEIHSANGYLLHQFLSDVANRRTDHYGGSAANRARLTAEVVEAVVDEVGGGRVGLRISPGNTAGGMSEIDEVGAYEALLNRIAPLGIAYLHLSIAPTDPTFGVIRALWPDTLVLNALGVAETDFCALESFAEWGAVSAVAVGRAFLANPDLIDRLILGADLNEPDPATFYASGPAGYVDYPTLADIPSRAVAN</sequence>
<name>A0A1H6JXA4_MYCRU</name>
<dbReference type="GO" id="GO:0005829">
    <property type="term" value="C:cytosol"/>
    <property type="evidence" value="ECO:0007669"/>
    <property type="project" value="TreeGrafter"/>
</dbReference>
<dbReference type="RefSeq" id="WP_083407263.1">
    <property type="nucleotide sequence ID" value="NZ_LT629971.1"/>
</dbReference>
<dbReference type="InterPro" id="IPR045247">
    <property type="entry name" value="Oye-like"/>
</dbReference>
<proteinExistence type="predicted"/>
<dbReference type="SUPFAM" id="SSF51395">
    <property type="entry name" value="FMN-linked oxidoreductases"/>
    <property type="match status" value="1"/>
</dbReference>
<dbReference type="PANTHER" id="PTHR22893:SF91">
    <property type="entry name" value="NADPH DEHYDROGENASE 2-RELATED"/>
    <property type="match status" value="1"/>
</dbReference>
<evidence type="ECO:0000259" key="1">
    <source>
        <dbReference type="Pfam" id="PF00724"/>
    </source>
</evidence>
<dbReference type="GO" id="GO:0010181">
    <property type="term" value="F:FMN binding"/>
    <property type="evidence" value="ECO:0007669"/>
    <property type="project" value="InterPro"/>
</dbReference>
<dbReference type="STRING" id="370526.SAMN04489835_2317"/>
<gene>
    <name evidence="2" type="ORF">SAMN04489835_2317</name>
</gene>
<feature type="domain" description="NADH:flavin oxidoreductase/NADH oxidase N-terminal" evidence="1">
    <location>
        <begin position="11"/>
        <end position="331"/>
    </location>
</feature>
<dbReference type="PANTHER" id="PTHR22893">
    <property type="entry name" value="NADH OXIDOREDUCTASE-RELATED"/>
    <property type="match status" value="1"/>
</dbReference>
<evidence type="ECO:0000313" key="2">
    <source>
        <dbReference type="EMBL" id="SEH63701.1"/>
    </source>
</evidence>
<protein>
    <submittedName>
        <fullName evidence="2">N-ethylmaleimide reductase</fullName>
    </submittedName>
</protein>
<dbReference type="InterPro" id="IPR001155">
    <property type="entry name" value="OxRdtase_FMN_N"/>
</dbReference>
<reference evidence="3" key="1">
    <citation type="submission" date="2016-10" db="EMBL/GenBank/DDBJ databases">
        <authorList>
            <person name="Varghese N."/>
            <person name="Submissions S."/>
        </authorList>
    </citation>
    <scope>NUCLEOTIDE SEQUENCE [LARGE SCALE GENOMIC DNA]</scope>
    <source>
        <strain evidence="3">DSM 45405</strain>
    </source>
</reference>
<dbReference type="EMBL" id="LT629971">
    <property type="protein sequence ID" value="SEH63701.1"/>
    <property type="molecule type" value="Genomic_DNA"/>
</dbReference>
<dbReference type="AlphaFoldDB" id="A0A1H6JXA4"/>
<dbReference type="GO" id="GO:0016491">
    <property type="term" value="F:oxidoreductase activity"/>
    <property type="evidence" value="ECO:0007669"/>
    <property type="project" value="InterPro"/>
</dbReference>
<dbReference type="OrthoDB" id="3169239at2"/>
<dbReference type="InterPro" id="IPR013785">
    <property type="entry name" value="Aldolase_TIM"/>
</dbReference>
<organism evidence="2 3">
    <name type="scientific">Mycolicibacterium rutilum</name>
    <name type="common">Mycobacterium rutilum</name>
    <dbReference type="NCBI Taxonomy" id="370526"/>
    <lineage>
        <taxon>Bacteria</taxon>
        <taxon>Bacillati</taxon>
        <taxon>Actinomycetota</taxon>
        <taxon>Actinomycetes</taxon>
        <taxon>Mycobacteriales</taxon>
        <taxon>Mycobacteriaceae</taxon>
        <taxon>Mycolicibacterium</taxon>
    </lineage>
</organism>
<dbReference type="Proteomes" id="UP000182915">
    <property type="component" value="Chromosome I"/>
</dbReference>
<dbReference type="Pfam" id="PF00724">
    <property type="entry name" value="Oxidored_FMN"/>
    <property type="match status" value="1"/>
</dbReference>
<dbReference type="Gene3D" id="3.20.20.70">
    <property type="entry name" value="Aldolase class I"/>
    <property type="match status" value="1"/>
</dbReference>
<keyword evidence="3" id="KW-1185">Reference proteome</keyword>
<evidence type="ECO:0000313" key="3">
    <source>
        <dbReference type="Proteomes" id="UP000182915"/>
    </source>
</evidence>
<accession>A0A1H6JXA4</accession>